<accession>A0A0C3G8Y1</accession>
<feature type="compositionally biased region" description="Low complexity" evidence="1">
    <location>
        <begin position="364"/>
        <end position="380"/>
    </location>
</feature>
<dbReference type="AlphaFoldDB" id="A0A0C3G8Y1"/>
<protein>
    <submittedName>
        <fullName evidence="2">Uncharacterized protein</fullName>
    </submittedName>
</protein>
<feature type="compositionally biased region" description="Low complexity" evidence="1">
    <location>
        <begin position="50"/>
        <end position="63"/>
    </location>
</feature>
<feature type="region of interest" description="Disordered" evidence="1">
    <location>
        <begin position="1"/>
        <end position="90"/>
    </location>
</feature>
<evidence type="ECO:0000313" key="2">
    <source>
        <dbReference type="EMBL" id="KIM88204.1"/>
    </source>
</evidence>
<feature type="region of interest" description="Disordered" evidence="1">
    <location>
        <begin position="729"/>
        <end position="770"/>
    </location>
</feature>
<dbReference type="InParanoid" id="A0A0C3G8Y1"/>
<keyword evidence="3" id="KW-1185">Reference proteome</keyword>
<feature type="compositionally biased region" description="Polar residues" evidence="1">
    <location>
        <begin position="406"/>
        <end position="423"/>
    </location>
</feature>
<sequence length="829" mass="91080">MVVTRKTPLVPPPPTSRTTSSQATPRVAKSKAQALSNLQGVAVSDDLKPGSSYGSGNSNSGKGKSNDVDPSQHKHKSKIKSKKSKNSETSGTTFGDILLYFFLAYFAIYTISVCPTDYNHDSPICHGLSKYRELVIEPYLFPIYHRVIAHPSVAPHVKRVKPHVDTAIRIGKPIVLRTRVEWNSRIVPQWKKRVLPQWNAHVAPQLRRVDQIFEPYRTRVMQQFSRYSNRIAPYVWAAKTKFQRWRRQVQPYVIFAANKTHDGYQAAKPYANPLWNRIKAGTKQLLLFVRQQRVLFVDPHVARIWEKVKELSSGKPGASGTVRDEYATPTATNATIAVTEDAVPPPASSVVLSVAKSFASVTASSTSTTSSPSIASETSTPVSTGSLTAPTESITDSDGFAPASSLLESTSPKTVSFSVTPSPSDKVIAPPDITDPSLATNKPAPTPLEVADEADIDLDEFARELGLDDDTVTATEVDETIVPPPVETESEEEKAEKKRLKEIETAAKRAEIVGRHSKWEVDLQDLVKTKKKSLRKALVAIRKPAAVQLKESKEVRTAVDGLVADSEKHLKGARAYLKTLNLERKESASKIAIWDKLISKVDAKFRNRLKEIDDMVNGWYTLVLDQEAQEVQRAAADVKNLAGDAQADLGMDYSWLGDVTYEDWQRYHDLMRVSENFTQQANAIQKGTHSSPPINPVVDVLEELETEIEDIVNGFETRLQKLKHDGESAFSGQVDHTDTAGSTSEPEFSILPVPKDEADSEGATGDTPPVVVGRSKEEIVDAFSRAGEGAGVIPRSVETESDVAGSLAEEVSTKIDQEKPVLATGHVEL</sequence>
<feature type="compositionally biased region" description="Low complexity" evidence="1">
    <location>
        <begin position="16"/>
        <end position="26"/>
    </location>
</feature>
<dbReference type="STRING" id="765440.A0A0C3G8Y1"/>
<feature type="region of interest" description="Disordered" evidence="1">
    <location>
        <begin position="364"/>
        <end position="446"/>
    </location>
</feature>
<evidence type="ECO:0000256" key="1">
    <source>
        <dbReference type="SAM" id="MobiDB-lite"/>
    </source>
</evidence>
<dbReference type="EMBL" id="KN832977">
    <property type="protein sequence ID" value="KIM88204.1"/>
    <property type="molecule type" value="Genomic_DNA"/>
</dbReference>
<evidence type="ECO:0000313" key="3">
    <source>
        <dbReference type="Proteomes" id="UP000054166"/>
    </source>
</evidence>
<dbReference type="Proteomes" id="UP000054166">
    <property type="component" value="Unassembled WGS sequence"/>
</dbReference>
<reference evidence="3" key="2">
    <citation type="submission" date="2015-01" db="EMBL/GenBank/DDBJ databases">
        <title>Evolutionary Origins and Diversification of the Mycorrhizal Mutualists.</title>
        <authorList>
            <consortium name="DOE Joint Genome Institute"/>
            <consortium name="Mycorrhizal Genomics Consortium"/>
            <person name="Kohler A."/>
            <person name="Kuo A."/>
            <person name="Nagy L.G."/>
            <person name="Floudas D."/>
            <person name="Copeland A."/>
            <person name="Barry K.W."/>
            <person name="Cichocki N."/>
            <person name="Veneault-Fourrey C."/>
            <person name="LaButti K."/>
            <person name="Lindquist E.A."/>
            <person name="Lipzen A."/>
            <person name="Lundell T."/>
            <person name="Morin E."/>
            <person name="Murat C."/>
            <person name="Riley R."/>
            <person name="Ohm R."/>
            <person name="Sun H."/>
            <person name="Tunlid A."/>
            <person name="Henrissat B."/>
            <person name="Grigoriev I.V."/>
            <person name="Hibbett D.S."/>
            <person name="Martin F."/>
        </authorList>
    </citation>
    <scope>NUCLEOTIDE SEQUENCE [LARGE SCALE GENOMIC DNA]</scope>
    <source>
        <strain evidence="3">F 1598</strain>
    </source>
</reference>
<dbReference type="HOGENOM" id="CLU_319846_0_0_1"/>
<name>A0A0C3G8Y1_PILCF</name>
<organism evidence="2 3">
    <name type="scientific">Piloderma croceum (strain F 1598)</name>
    <dbReference type="NCBI Taxonomy" id="765440"/>
    <lineage>
        <taxon>Eukaryota</taxon>
        <taxon>Fungi</taxon>
        <taxon>Dikarya</taxon>
        <taxon>Basidiomycota</taxon>
        <taxon>Agaricomycotina</taxon>
        <taxon>Agaricomycetes</taxon>
        <taxon>Agaricomycetidae</taxon>
        <taxon>Atheliales</taxon>
        <taxon>Atheliaceae</taxon>
        <taxon>Piloderma</taxon>
    </lineage>
</organism>
<gene>
    <name evidence="2" type="ORF">PILCRDRAFT_85470</name>
</gene>
<dbReference type="OrthoDB" id="3260408at2759"/>
<feature type="compositionally biased region" description="Polar residues" evidence="1">
    <location>
        <begin position="381"/>
        <end position="396"/>
    </location>
</feature>
<feature type="compositionally biased region" description="Basic residues" evidence="1">
    <location>
        <begin position="73"/>
        <end position="84"/>
    </location>
</feature>
<proteinExistence type="predicted"/>
<reference evidence="2 3" key="1">
    <citation type="submission" date="2014-04" db="EMBL/GenBank/DDBJ databases">
        <authorList>
            <consortium name="DOE Joint Genome Institute"/>
            <person name="Kuo A."/>
            <person name="Tarkka M."/>
            <person name="Buscot F."/>
            <person name="Kohler A."/>
            <person name="Nagy L.G."/>
            <person name="Floudas D."/>
            <person name="Copeland A."/>
            <person name="Barry K.W."/>
            <person name="Cichocki N."/>
            <person name="Veneault-Fourrey C."/>
            <person name="LaButti K."/>
            <person name="Lindquist E.A."/>
            <person name="Lipzen A."/>
            <person name="Lundell T."/>
            <person name="Morin E."/>
            <person name="Murat C."/>
            <person name="Sun H."/>
            <person name="Tunlid A."/>
            <person name="Henrissat B."/>
            <person name="Grigoriev I.V."/>
            <person name="Hibbett D.S."/>
            <person name="Martin F."/>
            <person name="Nordberg H.P."/>
            <person name="Cantor M.N."/>
            <person name="Hua S.X."/>
        </authorList>
    </citation>
    <scope>NUCLEOTIDE SEQUENCE [LARGE SCALE GENOMIC DNA]</scope>
    <source>
        <strain evidence="2 3">F 1598</strain>
    </source>
</reference>